<keyword evidence="2" id="KW-1185">Reference proteome</keyword>
<comment type="caution">
    <text evidence="1">The sequence shown here is derived from an EMBL/GenBank/DDBJ whole genome shotgun (WGS) entry which is preliminary data.</text>
</comment>
<dbReference type="AlphaFoldDB" id="A0A9P9EM65"/>
<evidence type="ECO:0008006" key="3">
    <source>
        <dbReference type="Google" id="ProtNLM"/>
    </source>
</evidence>
<accession>A0A9P9EM65</accession>
<protein>
    <recommendedName>
        <fullName evidence="3">DUF1857-domain-containing protein</fullName>
    </recommendedName>
</protein>
<organism evidence="1 2">
    <name type="scientific">Dactylonectria estremocensis</name>
    <dbReference type="NCBI Taxonomy" id="1079267"/>
    <lineage>
        <taxon>Eukaryota</taxon>
        <taxon>Fungi</taxon>
        <taxon>Dikarya</taxon>
        <taxon>Ascomycota</taxon>
        <taxon>Pezizomycotina</taxon>
        <taxon>Sordariomycetes</taxon>
        <taxon>Hypocreomycetidae</taxon>
        <taxon>Hypocreales</taxon>
        <taxon>Nectriaceae</taxon>
        <taxon>Dactylonectria</taxon>
    </lineage>
</organism>
<dbReference type="OrthoDB" id="2320332at2759"/>
<dbReference type="InterPro" id="IPR015075">
    <property type="entry name" value="AtaL"/>
</dbReference>
<dbReference type="CDD" id="cd08863">
    <property type="entry name" value="SRPBCC_DUF1857"/>
    <property type="match status" value="1"/>
</dbReference>
<proteinExistence type="predicted"/>
<dbReference type="EMBL" id="JAGMUU010000014">
    <property type="protein sequence ID" value="KAH7139619.1"/>
    <property type="molecule type" value="Genomic_DNA"/>
</dbReference>
<dbReference type="Gene3D" id="3.30.530.20">
    <property type="match status" value="1"/>
</dbReference>
<name>A0A9P9EM65_9HYPO</name>
<dbReference type="SUPFAM" id="SSF55961">
    <property type="entry name" value="Bet v1-like"/>
    <property type="match status" value="1"/>
</dbReference>
<evidence type="ECO:0000313" key="1">
    <source>
        <dbReference type="EMBL" id="KAH7139619.1"/>
    </source>
</evidence>
<sequence>MSTTNNIAFTAPINPAGASPILKPEQIWAGLLLKIRSAETFVPGAIQSTTVISESTDISTGNPVTVRLVIFREDQRQVRETVTAFEPSKVVFVQPDGSIINNIVSEGPDGELDMTYTFEWRHPGASKAELAAFLEKEKKISKMAVEGTINVLREMARNGKI</sequence>
<dbReference type="Pfam" id="PF08982">
    <property type="entry name" value="AtaL"/>
    <property type="match status" value="1"/>
</dbReference>
<dbReference type="InterPro" id="IPR023393">
    <property type="entry name" value="START-like_dom_sf"/>
</dbReference>
<dbReference type="Proteomes" id="UP000717696">
    <property type="component" value="Unassembled WGS sequence"/>
</dbReference>
<evidence type="ECO:0000313" key="2">
    <source>
        <dbReference type="Proteomes" id="UP000717696"/>
    </source>
</evidence>
<gene>
    <name evidence="1" type="ORF">B0J13DRAFT_504852</name>
</gene>
<reference evidence="1" key="1">
    <citation type="journal article" date="2021" name="Nat. Commun.">
        <title>Genetic determinants of endophytism in the Arabidopsis root mycobiome.</title>
        <authorList>
            <person name="Mesny F."/>
            <person name="Miyauchi S."/>
            <person name="Thiergart T."/>
            <person name="Pickel B."/>
            <person name="Atanasova L."/>
            <person name="Karlsson M."/>
            <person name="Huettel B."/>
            <person name="Barry K.W."/>
            <person name="Haridas S."/>
            <person name="Chen C."/>
            <person name="Bauer D."/>
            <person name="Andreopoulos W."/>
            <person name="Pangilinan J."/>
            <person name="LaButti K."/>
            <person name="Riley R."/>
            <person name="Lipzen A."/>
            <person name="Clum A."/>
            <person name="Drula E."/>
            <person name="Henrissat B."/>
            <person name="Kohler A."/>
            <person name="Grigoriev I.V."/>
            <person name="Martin F.M."/>
            <person name="Hacquard S."/>
        </authorList>
    </citation>
    <scope>NUCLEOTIDE SEQUENCE</scope>
    <source>
        <strain evidence="1">MPI-CAGE-AT-0021</strain>
    </source>
</reference>